<dbReference type="InterPro" id="IPR036388">
    <property type="entry name" value="WH-like_DNA-bd_sf"/>
</dbReference>
<dbReference type="EMBL" id="JBEZFP010000234">
    <property type="protein sequence ID" value="MEU8140073.1"/>
    <property type="molecule type" value="Genomic_DNA"/>
</dbReference>
<gene>
    <name evidence="1" type="ORF">AB0C36_42120</name>
</gene>
<reference evidence="1 2" key="1">
    <citation type="submission" date="2024-06" db="EMBL/GenBank/DDBJ databases">
        <title>The Natural Products Discovery Center: Release of the First 8490 Sequenced Strains for Exploring Actinobacteria Biosynthetic Diversity.</title>
        <authorList>
            <person name="Kalkreuter E."/>
            <person name="Kautsar S.A."/>
            <person name="Yang D."/>
            <person name="Bader C.D."/>
            <person name="Teijaro C.N."/>
            <person name="Fluegel L."/>
            <person name="Davis C.M."/>
            <person name="Simpson J.R."/>
            <person name="Lauterbach L."/>
            <person name="Steele A.D."/>
            <person name="Gui C."/>
            <person name="Meng S."/>
            <person name="Li G."/>
            <person name="Viehrig K."/>
            <person name="Ye F."/>
            <person name="Su P."/>
            <person name="Kiefer A.F."/>
            <person name="Nichols A."/>
            <person name="Cepeda A.J."/>
            <person name="Yan W."/>
            <person name="Fan B."/>
            <person name="Jiang Y."/>
            <person name="Adhikari A."/>
            <person name="Zheng C.-J."/>
            <person name="Schuster L."/>
            <person name="Cowan T.M."/>
            <person name="Smanski M.J."/>
            <person name="Chevrette M.G."/>
            <person name="De Carvalho L.P.S."/>
            <person name="Shen B."/>
        </authorList>
    </citation>
    <scope>NUCLEOTIDE SEQUENCE [LARGE SCALE GENOMIC DNA]</scope>
    <source>
        <strain evidence="1 2">NPDC048946</strain>
    </source>
</reference>
<proteinExistence type="predicted"/>
<dbReference type="SUPFAM" id="SSF46785">
    <property type="entry name" value="Winged helix' DNA-binding domain"/>
    <property type="match status" value="1"/>
</dbReference>
<name>A0ABV3DWE7_9ACTN</name>
<dbReference type="InterPro" id="IPR036390">
    <property type="entry name" value="WH_DNA-bd_sf"/>
</dbReference>
<dbReference type="Gene3D" id="1.10.10.10">
    <property type="entry name" value="Winged helix-like DNA-binding domain superfamily/Winged helix DNA-binding domain"/>
    <property type="match status" value="1"/>
</dbReference>
<dbReference type="Proteomes" id="UP001551482">
    <property type="component" value="Unassembled WGS sequence"/>
</dbReference>
<accession>A0ABV3DWE7</accession>
<evidence type="ECO:0000313" key="2">
    <source>
        <dbReference type="Proteomes" id="UP001551482"/>
    </source>
</evidence>
<evidence type="ECO:0000313" key="1">
    <source>
        <dbReference type="EMBL" id="MEU8140073.1"/>
    </source>
</evidence>
<protein>
    <submittedName>
        <fullName evidence="1">MarR family winged helix-turn-helix transcriptional regulator</fullName>
    </submittedName>
</protein>
<dbReference type="RefSeq" id="WP_358364841.1">
    <property type="nucleotide sequence ID" value="NZ_JBEZFP010000234.1"/>
</dbReference>
<keyword evidence="2" id="KW-1185">Reference proteome</keyword>
<sequence length="176" mass="19680">MTVKDYPTEELARQPIGYWAGVAHQAVVAYTKRTLEKEQLTQPQWWVVNLVGESPGTWTRDTIAEQLSLFADPGLSFTPLYAQLFSRGWLDESADGTLHLTEEGTTGLARTHTRVVRANARIHEGITEEEFLGALAVLRRMIDNTGGDSDVPWWASDLELVGQASPYLMGLHERDL</sequence>
<comment type="caution">
    <text evidence="1">The sequence shown here is derived from an EMBL/GenBank/DDBJ whole genome shotgun (WGS) entry which is preliminary data.</text>
</comment>
<organism evidence="1 2">
    <name type="scientific">Streptodolium elevatio</name>
    <dbReference type="NCBI Taxonomy" id="3157996"/>
    <lineage>
        <taxon>Bacteria</taxon>
        <taxon>Bacillati</taxon>
        <taxon>Actinomycetota</taxon>
        <taxon>Actinomycetes</taxon>
        <taxon>Kitasatosporales</taxon>
        <taxon>Streptomycetaceae</taxon>
        <taxon>Streptodolium</taxon>
    </lineage>
</organism>